<dbReference type="EMBL" id="KE651168">
    <property type="protein sequence ID" value="EQC52988.1"/>
    <property type="molecule type" value="Genomic_DNA"/>
</dbReference>
<organism evidence="1 2">
    <name type="scientific">Schizosaccharomyces japonicus (strain yFS275 / FY16936)</name>
    <name type="common">Fission yeast</name>
    <dbReference type="NCBI Taxonomy" id="402676"/>
    <lineage>
        <taxon>Eukaryota</taxon>
        <taxon>Fungi</taxon>
        <taxon>Dikarya</taxon>
        <taxon>Ascomycota</taxon>
        <taxon>Taphrinomycotina</taxon>
        <taxon>Schizosaccharomycetes</taxon>
        <taxon>Schizosaccharomycetales</taxon>
        <taxon>Schizosaccharomycetaceae</taxon>
        <taxon>Schizosaccharomyces</taxon>
    </lineage>
</organism>
<sequence length="106" mass="12237">MYYVRMVTCHTSSSTLRHSARKGGTPDLGLFSLISCRLSPLLFGRIVSHNFTGHLKRSMCVGYLNPHLARYFSNLFYLAPSIHHILWHHPFFINPYLSACLFRLLL</sequence>
<gene>
    <name evidence="1" type="ORF">SJAG_06630</name>
</gene>
<accession>T0TAZ5</accession>
<dbReference type="RefSeq" id="XP_011049073.1">
    <property type="nucleotide sequence ID" value="XM_011050771.1"/>
</dbReference>
<dbReference type="JaponicusDB" id="SJAG_06630"/>
<name>T0TAZ5_SCHJY</name>
<dbReference type="Proteomes" id="UP000001744">
    <property type="component" value="Unassembled WGS sequence"/>
</dbReference>
<protein>
    <submittedName>
        <fullName evidence="1">Uncharacterized protein</fullName>
    </submittedName>
</protein>
<proteinExistence type="predicted"/>
<evidence type="ECO:0000313" key="1">
    <source>
        <dbReference type="EMBL" id="EQC52988.1"/>
    </source>
</evidence>
<reference evidence="1 2" key="1">
    <citation type="journal article" date="2011" name="Science">
        <title>Comparative functional genomics of the fission yeasts.</title>
        <authorList>
            <person name="Rhind N."/>
            <person name="Chen Z."/>
            <person name="Yassour M."/>
            <person name="Thompson D.A."/>
            <person name="Haas B.J."/>
            <person name="Habib N."/>
            <person name="Wapinski I."/>
            <person name="Roy S."/>
            <person name="Lin M.F."/>
            <person name="Heiman D.I."/>
            <person name="Young S.K."/>
            <person name="Furuya K."/>
            <person name="Guo Y."/>
            <person name="Pidoux A."/>
            <person name="Chen H.M."/>
            <person name="Robbertse B."/>
            <person name="Goldberg J.M."/>
            <person name="Aoki K."/>
            <person name="Bayne E.H."/>
            <person name="Berlin A.M."/>
            <person name="Desjardins C.A."/>
            <person name="Dobbs E."/>
            <person name="Dukaj L."/>
            <person name="Fan L."/>
            <person name="FitzGerald M.G."/>
            <person name="French C."/>
            <person name="Gujja S."/>
            <person name="Hansen K."/>
            <person name="Keifenheim D."/>
            <person name="Levin J.Z."/>
            <person name="Mosher R.A."/>
            <person name="Mueller C.A."/>
            <person name="Pfiffner J."/>
            <person name="Priest M."/>
            <person name="Russ C."/>
            <person name="Smialowska A."/>
            <person name="Swoboda P."/>
            <person name="Sykes S.M."/>
            <person name="Vaughn M."/>
            <person name="Vengrova S."/>
            <person name="Yoder R."/>
            <person name="Zeng Q."/>
            <person name="Allshire R."/>
            <person name="Baulcombe D."/>
            <person name="Birren B.W."/>
            <person name="Brown W."/>
            <person name="Ekwall K."/>
            <person name="Kellis M."/>
            <person name="Leatherwood J."/>
            <person name="Levin H."/>
            <person name="Margalit H."/>
            <person name="Martienssen R."/>
            <person name="Nieduszynski C.A."/>
            <person name="Spatafora J.W."/>
            <person name="Friedman N."/>
            <person name="Dalgaard J.Z."/>
            <person name="Baumann P."/>
            <person name="Niki H."/>
            <person name="Regev A."/>
            <person name="Nusbaum C."/>
        </authorList>
    </citation>
    <scope>NUCLEOTIDE SEQUENCE [LARGE SCALE GENOMIC DNA]</scope>
    <source>
        <strain evidence="2">yFS275 / FY16936</strain>
    </source>
</reference>
<dbReference type="HOGENOM" id="CLU_2224737_0_0_1"/>
<dbReference type="GeneID" id="22831172"/>
<keyword evidence="2" id="KW-1185">Reference proteome</keyword>
<dbReference type="AlphaFoldDB" id="T0TAZ5"/>
<evidence type="ECO:0000313" key="2">
    <source>
        <dbReference type="Proteomes" id="UP000001744"/>
    </source>
</evidence>
<dbReference type="VEuPathDB" id="FungiDB:SJAG_06630"/>